<dbReference type="OrthoDB" id="7065319at2"/>
<sequence length="189" mass="21734">MVDYDVLLQEQILNLCRLAASDQDKAFLKRLSIEEQMAEQLLNISPEGIRRLARLKPFRTQITKAFFSIQLDAELKNSERINNICKAIQLGMSRESLKDVIGLSRNEYDRLKAKAGVEKAPRSKPRRLSESDYDLIEKIDINLRNMYTRQGETPDILAILIKLSEASGIAINEIYLHYYLENLVGDKYA</sequence>
<dbReference type="RefSeq" id="WP_072575729.1">
    <property type="nucleotide sequence ID" value="NZ_LWHB01000023.1"/>
</dbReference>
<gene>
    <name evidence="1" type="ORF">NCTC13337_02038</name>
</gene>
<name>A0A380MXR0_9GAMM</name>
<evidence type="ECO:0000313" key="2">
    <source>
        <dbReference type="Proteomes" id="UP000254601"/>
    </source>
</evidence>
<protein>
    <submittedName>
        <fullName evidence="1">Uncharacterized protein</fullName>
    </submittedName>
</protein>
<dbReference type="AlphaFoldDB" id="A0A380MXR0"/>
<keyword evidence="2" id="KW-1185">Reference proteome</keyword>
<dbReference type="Proteomes" id="UP000254601">
    <property type="component" value="Unassembled WGS sequence"/>
</dbReference>
<evidence type="ECO:0000313" key="1">
    <source>
        <dbReference type="EMBL" id="SUO96826.1"/>
    </source>
</evidence>
<organism evidence="1 2">
    <name type="scientific">Suttonella ornithocola</name>
    <dbReference type="NCBI Taxonomy" id="279832"/>
    <lineage>
        <taxon>Bacteria</taxon>
        <taxon>Pseudomonadati</taxon>
        <taxon>Pseudomonadota</taxon>
        <taxon>Gammaproteobacteria</taxon>
        <taxon>Cardiobacteriales</taxon>
        <taxon>Cardiobacteriaceae</taxon>
        <taxon>Suttonella</taxon>
    </lineage>
</organism>
<reference evidence="1 2" key="1">
    <citation type="submission" date="2018-06" db="EMBL/GenBank/DDBJ databases">
        <authorList>
            <consortium name="Pathogen Informatics"/>
            <person name="Doyle S."/>
        </authorList>
    </citation>
    <scope>NUCLEOTIDE SEQUENCE [LARGE SCALE GENOMIC DNA]</scope>
    <source>
        <strain evidence="1 2">NCTC13337</strain>
    </source>
</reference>
<accession>A0A380MXR0</accession>
<proteinExistence type="predicted"/>
<dbReference type="EMBL" id="UHIC01000001">
    <property type="protein sequence ID" value="SUO96826.1"/>
    <property type="molecule type" value="Genomic_DNA"/>
</dbReference>